<dbReference type="EMBL" id="JARQZJ010000034">
    <property type="protein sequence ID" value="KAK9875861.1"/>
    <property type="molecule type" value="Genomic_DNA"/>
</dbReference>
<sequence>MKYLIVFFIFPLAYALFDNEINLKCTGRKYENVSLTAYYPDFFDEDNEKGYQDARGHKLRTMQDYIDDRTNYVTLAMDAKLNIPYGTKACIPELNQHFGHRVVFEVRDSSSDLYGSGFTRADICVRSEIDSYDIAVNRAGTLYLMM</sequence>
<accession>A0AAW1TWB4</accession>
<evidence type="ECO:0000256" key="1">
    <source>
        <dbReference type="SAM" id="SignalP"/>
    </source>
</evidence>
<organism evidence="2 3">
    <name type="scientific">Henosepilachna vigintioctopunctata</name>
    <dbReference type="NCBI Taxonomy" id="420089"/>
    <lineage>
        <taxon>Eukaryota</taxon>
        <taxon>Metazoa</taxon>
        <taxon>Ecdysozoa</taxon>
        <taxon>Arthropoda</taxon>
        <taxon>Hexapoda</taxon>
        <taxon>Insecta</taxon>
        <taxon>Pterygota</taxon>
        <taxon>Neoptera</taxon>
        <taxon>Endopterygota</taxon>
        <taxon>Coleoptera</taxon>
        <taxon>Polyphaga</taxon>
        <taxon>Cucujiformia</taxon>
        <taxon>Coccinelloidea</taxon>
        <taxon>Coccinellidae</taxon>
        <taxon>Epilachninae</taxon>
        <taxon>Epilachnini</taxon>
        <taxon>Henosepilachna</taxon>
    </lineage>
</organism>
<name>A0AAW1TWB4_9CUCU</name>
<evidence type="ECO:0000313" key="2">
    <source>
        <dbReference type="EMBL" id="KAK9875861.1"/>
    </source>
</evidence>
<keyword evidence="3" id="KW-1185">Reference proteome</keyword>
<evidence type="ECO:0000313" key="3">
    <source>
        <dbReference type="Proteomes" id="UP001431783"/>
    </source>
</evidence>
<feature type="chain" id="PRO_5043710576" evidence="1">
    <location>
        <begin position="16"/>
        <end position="146"/>
    </location>
</feature>
<dbReference type="Proteomes" id="UP001431783">
    <property type="component" value="Unassembled WGS sequence"/>
</dbReference>
<proteinExistence type="predicted"/>
<feature type="signal peptide" evidence="1">
    <location>
        <begin position="1"/>
        <end position="15"/>
    </location>
</feature>
<protein>
    <submittedName>
        <fullName evidence="2">Uncharacterized protein</fullName>
    </submittedName>
</protein>
<reference evidence="2 3" key="1">
    <citation type="submission" date="2023-03" db="EMBL/GenBank/DDBJ databases">
        <title>Genome insight into feeding habits of ladybird beetles.</title>
        <authorList>
            <person name="Li H.-S."/>
            <person name="Huang Y.-H."/>
            <person name="Pang H."/>
        </authorList>
    </citation>
    <scope>NUCLEOTIDE SEQUENCE [LARGE SCALE GENOMIC DNA]</scope>
    <source>
        <strain evidence="2">SYSU_2023b</strain>
        <tissue evidence="2">Whole body</tissue>
    </source>
</reference>
<gene>
    <name evidence="2" type="ORF">WA026_009648</name>
</gene>
<keyword evidence="1" id="KW-0732">Signal</keyword>
<dbReference type="AlphaFoldDB" id="A0AAW1TWB4"/>
<comment type="caution">
    <text evidence="2">The sequence shown here is derived from an EMBL/GenBank/DDBJ whole genome shotgun (WGS) entry which is preliminary data.</text>
</comment>